<proteinExistence type="predicted"/>
<dbReference type="Proteomes" id="UP000294847">
    <property type="component" value="Chromosome 5"/>
</dbReference>
<evidence type="ECO:0000313" key="1">
    <source>
        <dbReference type="EMBL" id="QBZ62907.1"/>
    </source>
</evidence>
<accession>A0A4P7NL90</accession>
<organism evidence="1 2">
    <name type="scientific">Pyricularia oryzae</name>
    <name type="common">Rice blast fungus</name>
    <name type="synonym">Magnaporthe oryzae</name>
    <dbReference type="NCBI Taxonomy" id="318829"/>
    <lineage>
        <taxon>Eukaryota</taxon>
        <taxon>Fungi</taxon>
        <taxon>Dikarya</taxon>
        <taxon>Ascomycota</taxon>
        <taxon>Pezizomycotina</taxon>
        <taxon>Sordariomycetes</taxon>
        <taxon>Sordariomycetidae</taxon>
        <taxon>Magnaporthales</taxon>
        <taxon>Pyriculariaceae</taxon>
        <taxon>Pyricularia</taxon>
    </lineage>
</organism>
<reference evidence="1 2" key="1">
    <citation type="journal article" date="2019" name="Mol. Biol. Evol.">
        <title>Blast fungal genomes show frequent chromosomal changes, gene gains and losses, and effector gene turnover.</title>
        <authorList>
            <person name="Gomez Luciano L.B."/>
            <person name="Jason Tsai I."/>
            <person name="Chuma I."/>
            <person name="Tosa Y."/>
            <person name="Chen Y.H."/>
            <person name="Li J.Y."/>
            <person name="Li M.Y."/>
            <person name="Jade Lu M.Y."/>
            <person name="Nakayashiki H."/>
            <person name="Li W.H."/>
        </authorList>
    </citation>
    <scope>NUCLEOTIDE SEQUENCE [LARGE SCALE GENOMIC DNA]</scope>
    <source>
        <strain evidence="1">MZ5-1-6</strain>
    </source>
</reference>
<gene>
    <name evidence="1" type="ORF">PoMZ_11796</name>
</gene>
<sequence length="88" mass="9367">MLTASVLSQIADCRAQARRQSVLVLLVYGAKTFNSTGSTTIGTGKLAVIRLGTCLLEQFESFDKQSSGGASLLAYSHQHPLISFDSCV</sequence>
<dbReference type="EMBL" id="CP034208">
    <property type="protein sequence ID" value="QBZ62907.1"/>
    <property type="molecule type" value="Genomic_DNA"/>
</dbReference>
<name>A0A4P7NL90_PYROR</name>
<dbReference type="AlphaFoldDB" id="A0A4P7NL90"/>
<protein>
    <submittedName>
        <fullName evidence="1">Uncharacterized protein</fullName>
    </submittedName>
</protein>
<evidence type="ECO:0000313" key="2">
    <source>
        <dbReference type="Proteomes" id="UP000294847"/>
    </source>
</evidence>